<accession>A0A918ML93</accession>
<evidence type="ECO:0000313" key="2">
    <source>
        <dbReference type="Proteomes" id="UP000628984"/>
    </source>
</evidence>
<dbReference type="Proteomes" id="UP000628984">
    <property type="component" value="Unassembled WGS sequence"/>
</dbReference>
<dbReference type="Pfam" id="PF13578">
    <property type="entry name" value="Methyltransf_24"/>
    <property type="match status" value="1"/>
</dbReference>
<dbReference type="InterPro" id="IPR029063">
    <property type="entry name" value="SAM-dependent_MTases_sf"/>
</dbReference>
<evidence type="ECO:0000313" key="1">
    <source>
        <dbReference type="EMBL" id="GGW33780.1"/>
    </source>
</evidence>
<dbReference type="RefSeq" id="WP_189633996.1">
    <property type="nucleotide sequence ID" value="NZ_BMYQ01000006.1"/>
</dbReference>
<name>A0A918ML93_9RHOB</name>
<keyword evidence="2" id="KW-1185">Reference proteome</keyword>
<dbReference type="EMBL" id="BMYQ01000006">
    <property type="protein sequence ID" value="GGW33780.1"/>
    <property type="molecule type" value="Genomic_DNA"/>
</dbReference>
<reference evidence="1" key="1">
    <citation type="journal article" date="2014" name="Int. J. Syst. Evol. Microbiol.">
        <title>Complete genome sequence of Corynebacterium casei LMG S-19264T (=DSM 44701T), isolated from a smear-ripened cheese.</title>
        <authorList>
            <consortium name="US DOE Joint Genome Institute (JGI-PGF)"/>
            <person name="Walter F."/>
            <person name="Albersmeier A."/>
            <person name="Kalinowski J."/>
            <person name="Ruckert C."/>
        </authorList>
    </citation>
    <scope>NUCLEOTIDE SEQUENCE</scope>
    <source>
        <strain evidence="1">KCTC 23714</strain>
    </source>
</reference>
<comment type="caution">
    <text evidence="1">The sequence shown here is derived from an EMBL/GenBank/DDBJ whole genome shotgun (WGS) entry which is preliminary data.</text>
</comment>
<dbReference type="PANTHER" id="PTHR40036:SF1">
    <property type="entry name" value="MACROCIN O-METHYLTRANSFERASE"/>
    <property type="match status" value="1"/>
</dbReference>
<evidence type="ECO:0008006" key="3">
    <source>
        <dbReference type="Google" id="ProtNLM"/>
    </source>
</evidence>
<dbReference type="SUPFAM" id="SSF53335">
    <property type="entry name" value="S-adenosyl-L-methionine-dependent methyltransferases"/>
    <property type="match status" value="1"/>
</dbReference>
<gene>
    <name evidence="1" type="ORF">GCM10011452_22910</name>
</gene>
<reference evidence="1" key="2">
    <citation type="submission" date="2020-09" db="EMBL/GenBank/DDBJ databases">
        <authorList>
            <person name="Sun Q."/>
            <person name="Kim S."/>
        </authorList>
    </citation>
    <scope>NUCLEOTIDE SEQUENCE</scope>
    <source>
        <strain evidence="1">KCTC 23714</strain>
    </source>
</reference>
<proteinExistence type="predicted"/>
<dbReference type="Gene3D" id="3.40.50.150">
    <property type="entry name" value="Vaccinia Virus protein VP39"/>
    <property type="match status" value="1"/>
</dbReference>
<dbReference type="InterPro" id="IPR008884">
    <property type="entry name" value="TylF_MeTrfase"/>
</dbReference>
<dbReference type="PANTHER" id="PTHR40036">
    <property type="entry name" value="MACROCIN O-METHYLTRANSFERASE"/>
    <property type="match status" value="1"/>
</dbReference>
<protein>
    <recommendedName>
        <fullName evidence="3">Class I SAM-dependent methyltransferase</fullName>
    </recommendedName>
</protein>
<organism evidence="1 2">
    <name type="scientific">Gemmobacter lanyuensis</name>
    <dbReference type="NCBI Taxonomy" id="1054497"/>
    <lineage>
        <taxon>Bacteria</taxon>
        <taxon>Pseudomonadati</taxon>
        <taxon>Pseudomonadota</taxon>
        <taxon>Alphaproteobacteria</taxon>
        <taxon>Rhodobacterales</taxon>
        <taxon>Paracoccaceae</taxon>
        <taxon>Gemmobacter</taxon>
    </lineage>
</organism>
<sequence length="303" mass="33608">MGQIVAAIQQIRRRAPGAQSGVTWRNFRGSLAPMIDPAAYAAFLLATHDSFGRQGLALPRFGLRHLMRSRRKPWKRVLEAALWQAPAGPVLEFGVWKGRSLNHLAALRPDQAVHGFDSFTGFPDDGRGDWQLDFALPAPPAVAPNVTLHIGAFEQTLPRYDGPPPAFLHIDCDLYSSARTVLFGLGDRLGSGSVILFDELLHYTEFAWNEMLALYEFLLARGLDFEWLVTYGRAYPLSDRQGQMIPGAGFADYRARGFYQNAAIRLVPRKAGGHFAPRPVPVAMVDQLEVNMRSALAANRLRA</sequence>
<dbReference type="AlphaFoldDB" id="A0A918ML93"/>